<keyword evidence="2" id="KW-0732">Signal</keyword>
<feature type="compositionally biased region" description="Low complexity" evidence="1">
    <location>
        <begin position="145"/>
        <end position="159"/>
    </location>
</feature>
<organism evidence="4 5">
    <name type="scientific">Dyella flagellata</name>
    <dbReference type="NCBI Taxonomy" id="1867833"/>
    <lineage>
        <taxon>Bacteria</taxon>
        <taxon>Pseudomonadati</taxon>
        <taxon>Pseudomonadota</taxon>
        <taxon>Gammaproteobacteria</taxon>
        <taxon>Lysobacterales</taxon>
        <taxon>Rhodanobacteraceae</taxon>
        <taxon>Dyella</taxon>
    </lineage>
</organism>
<evidence type="ECO:0000259" key="3">
    <source>
        <dbReference type="PROSITE" id="PS50914"/>
    </source>
</evidence>
<feature type="compositionally biased region" description="Low complexity" evidence="1">
    <location>
        <begin position="30"/>
        <end position="65"/>
    </location>
</feature>
<feature type="region of interest" description="Disordered" evidence="1">
    <location>
        <begin position="136"/>
        <end position="159"/>
    </location>
</feature>
<accession>A0ABQ5XGY4</accession>
<proteinExistence type="predicted"/>
<feature type="chain" id="PRO_5047046406" description="BON domain-containing protein" evidence="2">
    <location>
        <begin position="30"/>
        <end position="159"/>
    </location>
</feature>
<gene>
    <name evidence="4" type="ORF">GCM10007898_41880</name>
</gene>
<sequence length="159" mass="16462">MRNQSHLRKSLIATTVMMAFAAAPFSLLAQSTPPSSMPQQQPSTSPMQQPSSTPQSTPTTDQSTMNRSNETVPGKVDDTWITTKVKSKFAAAKGVKASDITVSTADGVVTLTGSATSKAEKNRAVHLAKHVKGVKSVDASGLTVSEASSKPASSASSGK</sequence>
<feature type="region of interest" description="Disordered" evidence="1">
    <location>
        <begin position="30"/>
        <end position="78"/>
    </location>
</feature>
<dbReference type="Pfam" id="PF04972">
    <property type="entry name" value="BON"/>
    <property type="match status" value="1"/>
</dbReference>
<keyword evidence="5" id="KW-1185">Reference proteome</keyword>
<dbReference type="EMBL" id="BSOA01000049">
    <property type="protein sequence ID" value="GLQ90612.1"/>
    <property type="molecule type" value="Genomic_DNA"/>
</dbReference>
<dbReference type="InterPro" id="IPR007055">
    <property type="entry name" value="BON_dom"/>
</dbReference>
<feature type="domain" description="BON" evidence="3">
    <location>
        <begin position="77"/>
        <end position="146"/>
    </location>
</feature>
<protein>
    <recommendedName>
        <fullName evidence="3">BON domain-containing protein</fullName>
    </recommendedName>
</protein>
<dbReference type="PANTHER" id="PTHR34606:SF15">
    <property type="entry name" value="BON DOMAIN-CONTAINING PROTEIN"/>
    <property type="match status" value="1"/>
</dbReference>
<dbReference type="PANTHER" id="PTHR34606">
    <property type="entry name" value="BON DOMAIN-CONTAINING PROTEIN"/>
    <property type="match status" value="1"/>
</dbReference>
<reference evidence="5" key="1">
    <citation type="journal article" date="2019" name="Int. J. Syst. Evol. Microbiol.">
        <title>The Global Catalogue of Microorganisms (GCM) 10K type strain sequencing project: providing services to taxonomists for standard genome sequencing and annotation.</title>
        <authorList>
            <consortium name="The Broad Institute Genomics Platform"/>
            <consortium name="The Broad Institute Genome Sequencing Center for Infectious Disease"/>
            <person name="Wu L."/>
            <person name="Ma J."/>
        </authorList>
    </citation>
    <scope>NUCLEOTIDE SEQUENCE [LARGE SCALE GENOMIC DNA]</scope>
    <source>
        <strain evidence="5">NBRC 111981</strain>
    </source>
</reference>
<dbReference type="InterPro" id="IPR051686">
    <property type="entry name" value="Lipoprotein_DolP"/>
</dbReference>
<dbReference type="Gene3D" id="3.30.1340.30">
    <property type="match status" value="1"/>
</dbReference>
<dbReference type="Proteomes" id="UP001156627">
    <property type="component" value="Unassembled WGS sequence"/>
</dbReference>
<evidence type="ECO:0000256" key="2">
    <source>
        <dbReference type="SAM" id="SignalP"/>
    </source>
</evidence>
<evidence type="ECO:0000256" key="1">
    <source>
        <dbReference type="SAM" id="MobiDB-lite"/>
    </source>
</evidence>
<feature type="signal peptide" evidence="2">
    <location>
        <begin position="1"/>
        <end position="29"/>
    </location>
</feature>
<evidence type="ECO:0000313" key="4">
    <source>
        <dbReference type="EMBL" id="GLQ90612.1"/>
    </source>
</evidence>
<dbReference type="PROSITE" id="PS50914">
    <property type="entry name" value="BON"/>
    <property type="match status" value="1"/>
</dbReference>
<name>A0ABQ5XGY4_9GAMM</name>
<dbReference type="RefSeq" id="WP_284334013.1">
    <property type="nucleotide sequence ID" value="NZ_BSOA01000049.1"/>
</dbReference>
<comment type="caution">
    <text evidence="4">The sequence shown here is derived from an EMBL/GenBank/DDBJ whole genome shotgun (WGS) entry which is preliminary data.</text>
</comment>
<dbReference type="InterPro" id="IPR014004">
    <property type="entry name" value="Transpt-assoc_nodulatn_dom_bac"/>
</dbReference>
<dbReference type="SMART" id="SM00749">
    <property type="entry name" value="BON"/>
    <property type="match status" value="1"/>
</dbReference>
<evidence type="ECO:0000313" key="5">
    <source>
        <dbReference type="Proteomes" id="UP001156627"/>
    </source>
</evidence>